<feature type="transmembrane region" description="Helical" evidence="6">
    <location>
        <begin position="288"/>
        <end position="310"/>
    </location>
</feature>
<evidence type="ECO:0000313" key="10">
    <source>
        <dbReference type="Proteomes" id="UP000253961"/>
    </source>
</evidence>
<dbReference type="InterPro" id="IPR003838">
    <property type="entry name" value="ABC3_permease_C"/>
</dbReference>
<feature type="transmembrane region" description="Helical" evidence="6">
    <location>
        <begin position="718"/>
        <end position="740"/>
    </location>
</feature>
<evidence type="ECO:0000256" key="1">
    <source>
        <dbReference type="ARBA" id="ARBA00004651"/>
    </source>
</evidence>
<keyword evidence="2" id="KW-1003">Cell membrane</keyword>
<dbReference type="InterPro" id="IPR050250">
    <property type="entry name" value="Macrolide_Exporter_MacB"/>
</dbReference>
<evidence type="ECO:0000259" key="8">
    <source>
        <dbReference type="Pfam" id="PF12704"/>
    </source>
</evidence>
<protein>
    <submittedName>
        <fullName evidence="9">ABC transporter permease</fullName>
    </submittedName>
</protein>
<feature type="transmembrane region" description="Helical" evidence="6">
    <location>
        <begin position="334"/>
        <end position="361"/>
    </location>
</feature>
<dbReference type="InterPro" id="IPR025857">
    <property type="entry name" value="MacB_PCD"/>
</dbReference>
<sequence>MFRLNLKIALRNLWKNKGYTLINILGLSIGMASCILIFIFVRYQMSYDTGYKNGDRIYRIVSNWKATTGDDFSQGVPIPLAGAARNDFAGLEKVAAIQRSVGIIRVKDNAGNDVIKTDERVYYTQPDFFEIFDIPWLYGKPAQALAEPNTVALNESTAKKYFGSTEKAIGKSILFSNNIHLKVTGVFKDMPENSSLPLKIVVSYTTYYRKDSKSWGSVGSSSECYVLLKKGMQISDLAGPMQQFNKKYYKEESGGEGQQYHSFQALKEVHFDERYGNYANTTIAKKEIYGLAVIGLFLIITACINFINLATAQAVNRSKEVGVRKVMGGLRKQLVVQFLTETFTITFIALLIACVLTEIALPQVQNLFKANISFSLFQYPIIFVFLVVLVLAVSLLAGFYPAMIMSGFSPALAIKNKVSVNSGSLSLRKILVVVQFAITIVLIIGTLVIIKQMNYVREKPLGFNTNAIAMVYIPNDSLSLIKLNTFRERILRVSGVQNMSYCQIAPLSGDVSENSFEYNGKLNKDFQVRTSAADENYFKLFDLQLITGKIYLKSDTANGYVVNETFLKKMNISNPQEVIGKTLEHSGRKALIMGVVKDFNDKSLKESISPLVIYPKKDDYYNAAIKMDSKQMMPAMKKIEALWNSTFPDYVYSASLVNDDINSYYEAEQITGVLFRVFAGVIMFISFIGLFGLISFVTTQRTKEVAIRKVLGASTVELVKMLNGSFLLMVFIANLVAWPLAYLFVSKWLEGFTYRINLSIWPFALAMLISMLITLVTVSIRSYKAAVANTIDALKYE</sequence>
<dbReference type="GO" id="GO:0022857">
    <property type="term" value="F:transmembrane transporter activity"/>
    <property type="evidence" value="ECO:0007669"/>
    <property type="project" value="TreeGrafter"/>
</dbReference>
<keyword evidence="5 6" id="KW-0472">Membrane</keyword>
<feature type="domain" description="MacB-like periplasmic core" evidence="8">
    <location>
        <begin position="20"/>
        <end position="238"/>
    </location>
</feature>
<evidence type="ECO:0000256" key="4">
    <source>
        <dbReference type="ARBA" id="ARBA00022989"/>
    </source>
</evidence>
<feature type="transmembrane region" description="Helical" evidence="6">
    <location>
        <begin position="381"/>
        <end position="409"/>
    </location>
</feature>
<feature type="transmembrane region" description="Helical" evidence="6">
    <location>
        <begin position="21"/>
        <end position="43"/>
    </location>
</feature>
<keyword evidence="10" id="KW-1185">Reference proteome</keyword>
<dbReference type="PANTHER" id="PTHR30572">
    <property type="entry name" value="MEMBRANE COMPONENT OF TRANSPORTER-RELATED"/>
    <property type="match status" value="1"/>
</dbReference>
<feature type="domain" description="ABC3 transporter permease C-terminal" evidence="7">
    <location>
        <begin position="293"/>
        <end position="409"/>
    </location>
</feature>
<dbReference type="Pfam" id="PF02687">
    <property type="entry name" value="FtsX"/>
    <property type="match status" value="2"/>
</dbReference>
<evidence type="ECO:0000256" key="6">
    <source>
        <dbReference type="SAM" id="Phobius"/>
    </source>
</evidence>
<name>A0A369Q1F9_9SPHI</name>
<dbReference type="OrthoDB" id="1451596at2"/>
<feature type="transmembrane region" description="Helical" evidence="6">
    <location>
        <begin position="430"/>
        <end position="450"/>
    </location>
</feature>
<feature type="transmembrane region" description="Helical" evidence="6">
    <location>
        <begin position="673"/>
        <end position="697"/>
    </location>
</feature>
<evidence type="ECO:0000313" key="9">
    <source>
        <dbReference type="EMBL" id="RDC58310.1"/>
    </source>
</evidence>
<keyword evidence="3 6" id="KW-0812">Transmembrane</keyword>
<organism evidence="9 10">
    <name type="scientific">Pedobacter chinensis</name>
    <dbReference type="NCBI Taxonomy" id="2282421"/>
    <lineage>
        <taxon>Bacteria</taxon>
        <taxon>Pseudomonadati</taxon>
        <taxon>Bacteroidota</taxon>
        <taxon>Sphingobacteriia</taxon>
        <taxon>Sphingobacteriales</taxon>
        <taxon>Sphingobacteriaceae</taxon>
        <taxon>Pedobacter</taxon>
    </lineage>
</organism>
<dbReference type="EMBL" id="QPKV01000002">
    <property type="protein sequence ID" value="RDC58310.1"/>
    <property type="molecule type" value="Genomic_DNA"/>
</dbReference>
<gene>
    <name evidence="9" type="ORF">DU508_05095</name>
</gene>
<evidence type="ECO:0000256" key="5">
    <source>
        <dbReference type="ARBA" id="ARBA00023136"/>
    </source>
</evidence>
<reference evidence="9 10" key="1">
    <citation type="submission" date="2018-07" db="EMBL/GenBank/DDBJ databases">
        <title>Pedobacter sp. nov., isolated from soil.</title>
        <authorList>
            <person name="Zhou L.Y."/>
            <person name="Du Z.J."/>
        </authorList>
    </citation>
    <scope>NUCLEOTIDE SEQUENCE [LARGE SCALE GENOMIC DNA]</scope>
    <source>
        <strain evidence="9 10">JDX94</strain>
    </source>
</reference>
<evidence type="ECO:0000256" key="2">
    <source>
        <dbReference type="ARBA" id="ARBA00022475"/>
    </source>
</evidence>
<accession>A0A369Q1F9</accession>
<dbReference type="Pfam" id="PF12704">
    <property type="entry name" value="MacB_PCD"/>
    <property type="match status" value="1"/>
</dbReference>
<dbReference type="PROSITE" id="PS51257">
    <property type="entry name" value="PROKAR_LIPOPROTEIN"/>
    <property type="match status" value="1"/>
</dbReference>
<dbReference type="AlphaFoldDB" id="A0A369Q1F9"/>
<proteinExistence type="predicted"/>
<dbReference type="Proteomes" id="UP000253961">
    <property type="component" value="Unassembled WGS sequence"/>
</dbReference>
<dbReference type="RefSeq" id="WP_115401719.1">
    <property type="nucleotide sequence ID" value="NZ_QPKV01000002.1"/>
</dbReference>
<evidence type="ECO:0000256" key="3">
    <source>
        <dbReference type="ARBA" id="ARBA00022692"/>
    </source>
</evidence>
<dbReference type="GO" id="GO:0005886">
    <property type="term" value="C:plasma membrane"/>
    <property type="evidence" value="ECO:0007669"/>
    <property type="project" value="UniProtKB-SubCell"/>
</dbReference>
<dbReference type="PANTHER" id="PTHR30572:SF18">
    <property type="entry name" value="ABC-TYPE MACROLIDE FAMILY EXPORT SYSTEM PERMEASE COMPONENT 2"/>
    <property type="match status" value="1"/>
</dbReference>
<feature type="transmembrane region" description="Helical" evidence="6">
    <location>
        <begin position="760"/>
        <end position="780"/>
    </location>
</feature>
<comment type="subcellular location">
    <subcellularLocation>
        <location evidence="1">Cell membrane</location>
        <topology evidence="1">Multi-pass membrane protein</topology>
    </subcellularLocation>
</comment>
<feature type="domain" description="ABC3 transporter permease C-terminal" evidence="7">
    <location>
        <begin position="677"/>
        <end position="786"/>
    </location>
</feature>
<keyword evidence="4 6" id="KW-1133">Transmembrane helix</keyword>
<comment type="caution">
    <text evidence="9">The sequence shown here is derived from an EMBL/GenBank/DDBJ whole genome shotgun (WGS) entry which is preliminary data.</text>
</comment>
<evidence type="ECO:0000259" key="7">
    <source>
        <dbReference type="Pfam" id="PF02687"/>
    </source>
</evidence>